<dbReference type="InterPro" id="IPR036047">
    <property type="entry name" value="F-box-like_dom_sf"/>
</dbReference>
<gene>
    <name evidence="1" type="ORF">EXIGLDRAFT_691566</name>
</gene>
<dbReference type="AlphaFoldDB" id="A0A165IJC6"/>
<sequence>MRRLSADVLSCVFDFLGQRAMVQCASVSCLWRSIAVRHPNHYCRISFEDGRYGLDGSVFFHAQAFSDALVYTERMNMRVSIELVCARPNSSTESQISSDESDESDSQLDEADLQESFLSVNVFPALRRCMPRVVALDLSLCLPKHDFVLSALSSHPAPILRELMIENRTKRTMRRSSGIPPDLFAGVAPRLGSVALSFCALPRQPVAAFASVRKLEYCRSRHDMLEHLASNFPNLRVIRDCLLARSACLFEVLRGLTSVALTVEPRRTFANILMRIKPLVAVSKVTIHCGGRLQPPLAPFVAGIRRSDGPLHLTITFDQSPERHSFSMVLLIIQPLKGIERKFTFCPTKRAEFTSGLRTFRFLRPLQTLIHSLDISVYWIDMVTYCFDELPELSSLRMDCTSTHLAGNNIQEAEPMLERLEIPVQCPKLAQVVVVDDARARRYWAYPELEVFDLSGTTHAISASITGRPDGIDILGTFLLCPRFETAYDVVDALSPRTWIEPASDSD</sequence>
<dbReference type="Proteomes" id="UP000077266">
    <property type="component" value="Unassembled WGS sequence"/>
</dbReference>
<organism evidence="1 2">
    <name type="scientific">Exidia glandulosa HHB12029</name>
    <dbReference type="NCBI Taxonomy" id="1314781"/>
    <lineage>
        <taxon>Eukaryota</taxon>
        <taxon>Fungi</taxon>
        <taxon>Dikarya</taxon>
        <taxon>Basidiomycota</taxon>
        <taxon>Agaricomycotina</taxon>
        <taxon>Agaricomycetes</taxon>
        <taxon>Auriculariales</taxon>
        <taxon>Exidiaceae</taxon>
        <taxon>Exidia</taxon>
    </lineage>
</organism>
<evidence type="ECO:0000313" key="2">
    <source>
        <dbReference type="Proteomes" id="UP000077266"/>
    </source>
</evidence>
<evidence type="ECO:0000313" key="1">
    <source>
        <dbReference type="EMBL" id="KZV93480.1"/>
    </source>
</evidence>
<dbReference type="InterPro" id="IPR032675">
    <property type="entry name" value="LRR_dom_sf"/>
</dbReference>
<evidence type="ECO:0008006" key="3">
    <source>
        <dbReference type="Google" id="ProtNLM"/>
    </source>
</evidence>
<reference evidence="1 2" key="1">
    <citation type="journal article" date="2016" name="Mol. Biol. Evol.">
        <title>Comparative Genomics of Early-Diverging Mushroom-Forming Fungi Provides Insights into the Origins of Lignocellulose Decay Capabilities.</title>
        <authorList>
            <person name="Nagy L.G."/>
            <person name="Riley R."/>
            <person name="Tritt A."/>
            <person name="Adam C."/>
            <person name="Daum C."/>
            <person name="Floudas D."/>
            <person name="Sun H."/>
            <person name="Yadav J.S."/>
            <person name="Pangilinan J."/>
            <person name="Larsson K.H."/>
            <person name="Matsuura K."/>
            <person name="Barry K."/>
            <person name="Labutti K."/>
            <person name="Kuo R."/>
            <person name="Ohm R.A."/>
            <person name="Bhattacharya S.S."/>
            <person name="Shirouzu T."/>
            <person name="Yoshinaga Y."/>
            <person name="Martin F.M."/>
            <person name="Grigoriev I.V."/>
            <person name="Hibbett D.S."/>
        </authorList>
    </citation>
    <scope>NUCLEOTIDE SEQUENCE [LARGE SCALE GENOMIC DNA]</scope>
    <source>
        <strain evidence="1 2">HHB12029</strain>
    </source>
</reference>
<dbReference type="InParanoid" id="A0A165IJC6"/>
<name>A0A165IJC6_EXIGL</name>
<proteinExistence type="predicted"/>
<protein>
    <recommendedName>
        <fullName evidence="3">F-box domain-containing protein</fullName>
    </recommendedName>
</protein>
<dbReference type="EMBL" id="KV425989">
    <property type="protein sequence ID" value="KZV93480.1"/>
    <property type="molecule type" value="Genomic_DNA"/>
</dbReference>
<dbReference type="Gene3D" id="3.80.10.10">
    <property type="entry name" value="Ribonuclease Inhibitor"/>
    <property type="match status" value="1"/>
</dbReference>
<dbReference type="SUPFAM" id="SSF81383">
    <property type="entry name" value="F-box domain"/>
    <property type="match status" value="1"/>
</dbReference>
<keyword evidence="2" id="KW-1185">Reference proteome</keyword>
<accession>A0A165IJC6</accession>